<dbReference type="InterPro" id="IPR035425">
    <property type="entry name" value="CENP-T/H4_C"/>
</dbReference>
<organism evidence="8 9">
    <name type="scientific">Elysia chlorotica</name>
    <name type="common">Eastern emerald elysia</name>
    <name type="synonym">Sea slug</name>
    <dbReference type="NCBI Taxonomy" id="188477"/>
    <lineage>
        <taxon>Eukaryota</taxon>
        <taxon>Metazoa</taxon>
        <taxon>Spiralia</taxon>
        <taxon>Lophotrochozoa</taxon>
        <taxon>Mollusca</taxon>
        <taxon>Gastropoda</taxon>
        <taxon>Heterobranchia</taxon>
        <taxon>Euthyneura</taxon>
        <taxon>Panpulmonata</taxon>
        <taxon>Sacoglossa</taxon>
        <taxon>Placobranchoidea</taxon>
        <taxon>Plakobranchidae</taxon>
        <taxon>Elysia</taxon>
    </lineage>
</organism>
<dbReference type="GO" id="GO:0000278">
    <property type="term" value="P:mitotic cell cycle"/>
    <property type="evidence" value="ECO:0007669"/>
    <property type="project" value="TreeGrafter"/>
</dbReference>
<proteinExistence type="inferred from homology"/>
<comment type="similarity">
    <text evidence="3">Belongs to the CENP-T/CNN1 family.</text>
</comment>
<keyword evidence="5" id="KW-0539">Nucleus</keyword>
<dbReference type="STRING" id="188477.A0A433T1Q7"/>
<dbReference type="GO" id="GO:0051382">
    <property type="term" value="P:kinetochore assembly"/>
    <property type="evidence" value="ECO:0007669"/>
    <property type="project" value="InterPro"/>
</dbReference>
<comment type="subcellular location">
    <subcellularLocation>
        <location evidence="2">Chromosome</location>
    </subcellularLocation>
    <subcellularLocation>
        <location evidence="1">Nucleus</location>
    </subcellularLocation>
</comment>
<feature type="region of interest" description="Disordered" evidence="6">
    <location>
        <begin position="1"/>
        <end position="60"/>
    </location>
</feature>
<dbReference type="EMBL" id="RQTK01000743">
    <property type="protein sequence ID" value="RUS75427.1"/>
    <property type="molecule type" value="Genomic_DNA"/>
</dbReference>
<dbReference type="GO" id="GO:0007059">
    <property type="term" value="P:chromosome segregation"/>
    <property type="evidence" value="ECO:0007669"/>
    <property type="project" value="TreeGrafter"/>
</dbReference>
<evidence type="ECO:0000313" key="8">
    <source>
        <dbReference type="EMBL" id="RUS75427.1"/>
    </source>
</evidence>
<feature type="region of interest" description="Disordered" evidence="6">
    <location>
        <begin position="205"/>
        <end position="233"/>
    </location>
</feature>
<dbReference type="GO" id="GO:0000776">
    <property type="term" value="C:kinetochore"/>
    <property type="evidence" value="ECO:0007669"/>
    <property type="project" value="InterPro"/>
</dbReference>
<dbReference type="AlphaFoldDB" id="A0A433T1Q7"/>
<feature type="compositionally biased region" description="Polar residues" evidence="6">
    <location>
        <begin position="639"/>
        <end position="653"/>
    </location>
</feature>
<name>A0A433T1Q7_ELYCH</name>
<feature type="compositionally biased region" description="Basic and acidic residues" evidence="6">
    <location>
        <begin position="476"/>
        <end position="491"/>
    </location>
</feature>
<dbReference type="SUPFAM" id="SSF47113">
    <property type="entry name" value="Histone-fold"/>
    <property type="match status" value="1"/>
</dbReference>
<dbReference type="GO" id="GO:0005634">
    <property type="term" value="C:nucleus"/>
    <property type="evidence" value="ECO:0007669"/>
    <property type="project" value="UniProtKB-SubCell"/>
</dbReference>
<feature type="compositionally biased region" description="Polar residues" evidence="6">
    <location>
        <begin position="43"/>
        <end position="53"/>
    </location>
</feature>
<gene>
    <name evidence="8" type="ORF">EGW08_016806</name>
</gene>
<feature type="compositionally biased region" description="Acidic residues" evidence="6">
    <location>
        <begin position="288"/>
        <end position="301"/>
    </location>
</feature>
<evidence type="ECO:0000256" key="6">
    <source>
        <dbReference type="SAM" id="MobiDB-lite"/>
    </source>
</evidence>
<evidence type="ECO:0000256" key="4">
    <source>
        <dbReference type="ARBA" id="ARBA00022454"/>
    </source>
</evidence>
<feature type="compositionally biased region" description="Basic and acidic residues" evidence="6">
    <location>
        <begin position="302"/>
        <end position="332"/>
    </location>
</feature>
<dbReference type="InterPro" id="IPR009072">
    <property type="entry name" value="Histone-fold"/>
</dbReference>
<comment type="caution">
    <text evidence="8">The sequence shown here is derived from an EMBL/GenBank/DDBJ whole genome shotgun (WGS) entry which is preliminary data.</text>
</comment>
<reference evidence="8 9" key="1">
    <citation type="submission" date="2019-01" db="EMBL/GenBank/DDBJ databases">
        <title>A draft genome assembly of the solar-powered sea slug Elysia chlorotica.</title>
        <authorList>
            <person name="Cai H."/>
            <person name="Li Q."/>
            <person name="Fang X."/>
            <person name="Li J."/>
            <person name="Curtis N.E."/>
            <person name="Altenburger A."/>
            <person name="Shibata T."/>
            <person name="Feng M."/>
            <person name="Maeda T."/>
            <person name="Schwartz J.A."/>
            <person name="Shigenobu S."/>
            <person name="Lundholm N."/>
            <person name="Nishiyama T."/>
            <person name="Yang H."/>
            <person name="Hasebe M."/>
            <person name="Li S."/>
            <person name="Pierce S.K."/>
            <person name="Wang J."/>
        </authorList>
    </citation>
    <scope>NUCLEOTIDE SEQUENCE [LARGE SCALE GENOMIC DNA]</scope>
    <source>
        <strain evidence="8">EC2010</strain>
        <tissue evidence="8">Whole organism of an adult</tissue>
    </source>
</reference>
<feature type="compositionally biased region" description="Low complexity" evidence="6">
    <location>
        <begin position="566"/>
        <end position="575"/>
    </location>
</feature>
<dbReference type="GO" id="GO:0046982">
    <property type="term" value="F:protein heterodimerization activity"/>
    <property type="evidence" value="ECO:0007669"/>
    <property type="project" value="InterPro"/>
</dbReference>
<dbReference type="GO" id="GO:0003677">
    <property type="term" value="F:DNA binding"/>
    <property type="evidence" value="ECO:0007669"/>
    <property type="project" value="InterPro"/>
</dbReference>
<dbReference type="Proteomes" id="UP000271974">
    <property type="component" value="Unassembled WGS sequence"/>
</dbReference>
<dbReference type="PANTHER" id="PTHR46904:SF1">
    <property type="entry name" value="CENTROMERE PROTEIN T"/>
    <property type="match status" value="1"/>
</dbReference>
<dbReference type="Pfam" id="PF15511">
    <property type="entry name" value="CENP-T_C"/>
    <property type="match status" value="1"/>
</dbReference>
<dbReference type="CDD" id="cd22920">
    <property type="entry name" value="HFD_CENP-T"/>
    <property type="match status" value="1"/>
</dbReference>
<protein>
    <recommendedName>
        <fullName evidence="7">CENP-T/Histone H4 histone fold domain-containing protein</fullName>
    </recommendedName>
</protein>
<dbReference type="InterPro" id="IPR028255">
    <property type="entry name" value="CENP-T"/>
</dbReference>
<evidence type="ECO:0000259" key="7">
    <source>
        <dbReference type="Pfam" id="PF15511"/>
    </source>
</evidence>
<sequence>MSGGQDYRYDETAAKRSPSKSMPRGVHSSSDVYPGSGTKLRQRQSLRTPQQNVPLKFDDRVKNRRASKSFVLMDQSDLDTPRTRIEAFMGVAESVKKIPPSATKRKMSLQALTPREPFDGVFKAPRVSQLVAAGSVDRARVSSPGSKFTPRSNVWNLLQTGEEMSPVERTVSVDEAGTSPGLQNLTSVRNAGQRVSVSPINVSSIGTEKRLSRQNKTPSKARKRSFHLSSDQLGMEEYSPRSLSAIVHSGQRVSISPINVSDHRVEDDDLRQTKYKASRRSFHLDVPQTEEEDDQIEDDDAADGKEPSERNDSGQAEDIHENKTRNESRSVLESDENWSIPLAKRRESTTAILDLVTEHTSLKIGKDTDVITQGISLGPNTAEISPINNSMRQHRKSSASKHIVSVGGDLSLSAVQPVELSESEEVQRTVAGEAVGISDEDRTEAPEDGATGGDGVDHPSPISDTEKNNINNISTDNDHQNRTNKKSYRDDTLEEDQPVEEPNNPGTSRKRTLDALRSNSKEILVDNLELRRVMDSQIGNLERVNSKNNDEVTGSAKADPASVYDLSEGSSLEGLNLDRNNIKGSGSRQAPRSGKKTPGGSAKGKSPVTPSSQRRSSSKRKRLEFSGLTTAEGFGSPFQGRTASNSPRSSTPVDRSRRFFHSTKIQRSVTEYFQGNQDLASTSSALTPRTKDLFSGISPIRPTGALQKSGMRDKSEENIVDEEAISKQTSGSKRASGIGIEVDGRGQSSDDELPSFSSMATPHIDMRKRVFRSSLQRKSQSLSRSKVDKIRPQTVKNNQARKTRPARAPVTNLPRRTVKYFAELHSDMKLSKDAIEEIEKVSEHFWVDTFKALEAYTLHAGRKTVQDADAILLMKSQRLISGTDDLHHKIRQLMPMELRKDLIPCAYSKPGNK</sequence>
<dbReference type="OrthoDB" id="10071681at2759"/>
<feature type="domain" description="CENP-T/Histone H4 histone fold" evidence="7">
    <location>
        <begin position="813"/>
        <end position="906"/>
    </location>
</feature>
<feature type="region of interest" description="Disordered" evidence="6">
    <location>
        <begin position="276"/>
        <end position="334"/>
    </location>
</feature>
<dbReference type="Gene3D" id="1.10.20.10">
    <property type="entry name" value="Histone, subunit A"/>
    <property type="match status" value="1"/>
</dbReference>
<evidence type="ECO:0000256" key="2">
    <source>
        <dbReference type="ARBA" id="ARBA00004286"/>
    </source>
</evidence>
<evidence type="ECO:0000313" key="9">
    <source>
        <dbReference type="Proteomes" id="UP000271974"/>
    </source>
</evidence>
<keyword evidence="9" id="KW-1185">Reference proteome</keyword>
<feature type="region of interest" description="Disordered" evidence="6">
    <location>
        <begin position="693"/>
        <end position="758"/>
    </location>
</feature>
<dbReference type="PANTHER" id="PTHR46904">
    <property type="entry name" value="CENTROMERE PROTEIN T"/>
    <property type="match status" value="1"/>
</dbReference>
<accession>A0A433T1Q7</accession>
<feature type="region of interest" description="Disordered" evidence="6">
    <location>
        <begin position="541"/>
        <end position="659"/>
    </location>
</feature>
<feature type="region of interest" description="Disordered" evidence="6">
    <location>
        <begin position="417"/>
        <end position="515"/>
    </location>
</feature>
<evidence type="ECO:0000256" key="1">
    <source>
        <dbReference type="ARBA" id="ARBA00004123"/>
    </source>
</evidence>
<keyword evidence="4" id="KW-0158">Chromosome</keyword>
<evidence type="ECO:0000256" key="3">
    <source>
        <dbReference type="ARBA" id="ARBA00010137"/>
    </source>
</evidence>
<feature type="compositionally biased region" description="Polar residues" evidence="6">
    <location>
        <begin position="578"/>
        <end position="590"/>
    </location>
</feature>
<evidence type="ECO:0000256" key="5">
    <source>
        <dbReference type="ARBA" id="ARBA00023242"/>
    </source>
</evidence>